<keyword evidence="7" id="KW-1185">Reference proteome</keyword>
<dbReference type="Pfam" id="PF01753">
    <property type="entry name" value="zf-MYND"/>
    <property type="match status" value="1"/>
</dbReference>
<dbReference type="PROSITE" id="PS50865">
    <property type="entry name" value="ZF_MYND_2"/>
    <property type="match status" value="1"/>
</dbReference>
<keyword evidence="2 4" id="KW-0863">Zinc-finger</keyword>
<dbReference type="AlphaFoldDB" id="A0AAW0AIQ9"/>
<keyword evidence="3" id="KW-0862">Zinc</keyword>
<comment type="caution">
    <text evidence="6">The sequence shown here is derived from an EMBL/GenBank/DDBJ whole genome shotgun (WGS) entry which is preliminary data.</text>
</comment>
<evidence type="ECO:0000256" key="4">
    <source>
        <dbReference type="PROSITE-ProRule" id="PRU00134"/>
    </source>
</evidence>
<evidence type="ECO:0000259" key="5">
    <source>
        <dbReference type="PROSITE" id="PS50865"/>
    </source>
</evidence>
<evidence type="ECO:0000256" key="1">
    <source>
        <dbReference type="ARBA" id="ARBA00022723"/>
    </source>
</evidence>
<evidence type="ECO:0000256" key="2">
    <source>
        <dbReference type="ARBA" id="ARBA00022771"/>
    </source>
</evidence>
<evidence type="ECO:0000313" key="6">
    <source>
        <dbReference type="EMBL" id="KAK7013014.1"/>
    </source>
</evidence>
<sequence>MSKHPVRSSFGLSEALATAAVFGNHETAILHRWLQLWTVTTGHTQKLNEYVLPVYYHTLSAKIPTADQFDSMLIGNKTNFGWIDPILISFDVLPAISDQIPQNAFSALWRRVLSWVTFIDTYRDFFSAIVSKLDIYSSFITLLNKFCRHNKTASLIYPTPGVHSLIARTWVTAVDTLQLCMRRGIPHQDLLLIPVVQALKDALLRQVQNWDRHHATEFVRSVGGHAQFTAVVVRHIQCVLVGPYDLDDIYFVGSTLVFVSGSDEFFVKTVQASDKHDIVVLLIRLLHSLTISTSEHTETLMQICVRFIYHAITLVSEDAELVLDALRAGLILAMVSYVCKAEAASPALEQVSNLFKAILPQASVHRLSLIKTGSLKRYHFAKPPSWFECDNSKCAKIDIKRKLRRCSNCNLFYYCSKECQTADWKDGGHRASCQPQRQHRINFLFPFPTRDLSFLRLLVHDIFEQTKVNTLLAQVEFLRTWPNSYVVNVVDFNHYPSTIQIKGYGEGGSDVRNLTDEDVSGYLYALRERARRGDGRLQLFAMRLCPTPAGVVSQHVFTLRSSDSVLFKGVRRIARETPAGISKDSLRRRVEELIAATKHSRTFIQ</sequence>
<feature type="domain" description="MYND-type" evidence="5">
    <location>
        <begin position="391"/>
        <end position="433"/>
    </location>
</feature>
<gene>
    <name evidence="6" type="ORF">R3P38DRAFT_3207624</name>
</gene>
<dbReference type="SUPFAM" id="SSF144232">
    <property type="entry name" value="HIT/MYND zinc finger-like"/>
    <property type="match status" value="1"/>
</dbReference>
<organism evidence="6 7">
    <name type="scientific">Favolaschia claudopus</name>
    <dbReference type="NCBI Taxonomy" id="2862362"/>
    <lineage>
        <taxon>Eukaryota</taxon>
        <taxon>Fungi</taxon>
        <taxon>Dikarya</taxon>
        <taxon>Basidiomycota</taxon>
        <taxon>Agaricomycotina</taxon>
        <taxon>Agaricomycetes</taxon>
        <taxon>Agaricomycetidae</taxon>
        <taxon>Agaricales</taxon>
        <taxon>Marasmiineae</taxon>
        <taxon>Mycenaceae</taxon>
        <taxon>Favolaschia</taxon>
    </lineage>
</organism>
<dbReference type="GO" id="GO:0008270">
    <property type="term" value="F:zinc ion binding"/>
    <property type="evidence" value="ECO:0007669"/>
    <property type="project" value="UniProtKB-KW"/>
</dbReference>
<protein>
    <recommendedName>
        <fullName evidence="5">MYND-type domain-containing protein</fullName>
    </recommendedName>
</protein>
<proteinExistence type="predicted"/>
<accession>A0AAW0AIQ9</accession>
<evidence type="ECO:0000313" key="7">
    <source>
        <dbReference type="Proteomes" id="UP001362999"/>
    </source>
</evidence>
<dbReference type="EMBL" id="JAWWNJ010000061">
    <property type="protein sequence ID" value="KAK7013014.1"/>
    <property type="molecule type" value="Genomic_DNA"/>
</dbReference>
<name>A0AAW0AIQ9_9AGAR</name>
<dbReference type="InterPro" id="IPR002893">
    <property type="entry name" value="Znf_MYND"/>
</dbReference>
<dbReference type="Gene3D" id="6.10.140.2220">
    <property type="match status" value="1"/>
</dbReference>
<reference evidence="6 7" key="1">
    <citation type="journal article" date="2024" name="J Genomics">
        <title>Draft genome sequencing and assembly of Favolaschia claudopus CIRM-BRFM 2984 isolated from oak limbs.</title>
        <authorList>
            <person name="Navarro D."/>
            <person name="Drula E."/>
            <person name="Chaduli D."/>
            <person name="Cazenave R."/>
            <person name="Ahrendt S."/>
            <person name="Wang J."/>
            <person name="Lipzen A."/>
            <person name="Daum C."/>
            <person name="Barry K."/>
            <person name="Grigoriev I.V."/>
            <person name="Favel A."/>
            <person name="Rosso M.N."/>
            <person name="Martin F."/>
        </authorList>
    </citation>
    <scope>NUCLEOTIDE SEQUENCE [LARGE SCALE GENOMIC DNA]</scope>
    <source>
        <strain evidence="6 7">CIRM-BRFM 2984</strain>
    </source>
</reference>
<keyword evidence="1" id="KW-0479">Metal-binding</keyword>
<evidence type="ECO:0000256" key="3">
    <source>
        <dbReference type="ARBA" id="ARBA00022833"/>
    </source>
</evidence>
<dbReference type="Proteomes" id="UP001362999">
    <property type="component" value="Unassembled WGS sequence"/>
</dbReference>